<dbReference type="PANTHER" id="PTHR36573:SF1">
    <property type="entry name" value="INTERMEMBRANE PHOSPHOLIPID TRANSPORT SYSTEM BINDING PROTEIN MLAC"/>
    <property type="match status" value="1"/>
</dbReference>
<proteinExistence type="predicted"/>
<dbReference type="Proteomes" id="UP000010121">
    <property type="component" value="Unassembled WGS sequence"/>
</dbReference>
<organism evidence="1 2">
    <name type="scientific">Rhodobacter ferrooxidans</name>
    <dbReference type="NCBI Taxonomy" id="371731"/>
    <lineage>
        <taxon>Bacteria</taxon>
        <taxon>Pseudomonadati</taxon>
        <taxon>Pseudomonadota</taxon>
        <taxon>Alphaproteobacteria</taxon>
        <taxon>Rhodobacterales</taxon>
        <taxon>Rhodobacter group</taxon>
        <taxon>Rhodobacter</taxon>
    </lineage>
</organism>
<keyword evidence="2" id="KW-1185">Reference proteome</keyword>
<dbReference type="RefSeq" id="WP_008032297.1">
    <property type="nucleotide sequence ID" value="NZ_ACYY01000025.1"/>
</dbReference>
<dbReference type="STRING" id="371731.Rsw2DRAFT_2933"/>
<accession>C8S4F5</accession>
<dbReference type="AlphaFoldDB" id="C8S4F5"/>
<sequence>MPSEFQIGLTRRSLVGGLVCGAAMLMLPRPVLALDINTARALIDRAISEVNSVINSGKSESAMFPDFERIFHRYADVPVIARTALGVAARSASAGQMASFTKAYEGYISRKYGRRFREFIGGRIEVVDARPMKSFYEVISVAHLRGEAPFDLRWHVSNKSGKDLFFNIIIEGVNMLASERTEVGAMLDARRGDINGLIEDLKRL</sequence>
<dbReference type="OrthoDB" id="7839352at2"/>
<comment type="caution">
    <text evidence="1">The sequence shown here is derived from an EMBL/GenBank/DDBJ whole genome shotgun (WGS) entry which is preliminary data.</text>
</comment>
<reference evidence="1 2" key="1">
    <citation type="submission" date="2009-08" db="EMBL/GenBank/DDBJ databases">
        <title>The draft genome of Rhodobacter sp. SW2.</title>
        <authorList>
            <consortium name="US DOE Joint Genome Institute (JGI-PGF)"/>
            <person name="Lucas S."/>
            <person name="Copeland A."/>
            <person name="Lapidus A."/>
            <person name="Glavina del Rio T."/>
            <person name="Tice H."/>
            <person name="Bruce D."/>
            <person name="Goodwin L."/>
            <person name="Pitluck S."/>
            <person name="Larimer F."/>
            <person name="Land M.L."/>
            <person name="Hauser L."/>
            <person name="Emerson D."/>
        </authorList>
    </citation>
    <scope>NUCLEOTIDE SEQUENCE [LARGE SCALE GENOMIC DNA]</scope>
    <source>
        <strain evidence="1 2">SW2</strain>
    </source>
</reference>
<evidence type="ECO:0000313" key="1">
    <source>
        <dbReference type="EMBL" id="EEW24122.1"/>
    </source>
</evidence>
<protein>
    <submittedName>
        <fullName evidence="1">Toluene tolerance family protein</fullName>
    </submittedName>
</protein>
<dbReference type="Pfam" id="PF05494">
    <property type="entry name" value="MlaC"/>
    <property type="match status" value="1"/>
</dbReference>
<dbReference type="EMBL" id="ACYY01000025">
    <property type="protein sequence ID" value="EEW24122.1"/>
    <property type="molecule type" value="Genomic_DNA"/>
</dbReference>
<dbReference type="Gene3D" id="3.10.450.710">
    <property type="entry name" value="Tgt2/MlaC"/>
    <property type="match status" value="1"/>
</dbReference>
<evidence type="ECO:0000313" key="2">
    <source>
        <dbReference type="Proteomes" id="UP000010121"/>
    </source>
</evidence>
<dbReference type="InterPro" id="IPR008869">
    <property type="entry name" value="MlaC/ttg2D"/>
</dbReference>
<dbReference type="InterPro" id="IPR042245">
    <property type="entry name" value="Tgt2/MlaC_sf"/>
</dbReference>
<dbReference type="eggNOG" id="COG2854">
    <property type="taxonomic scope" value="Bacteria"/>
</dbReference>
<name>C8S4F5_9RHOB</name>
<gene>
    <name evidence="1" type="ORF">Rsw2DRAFT_2933</name>
</gene>
<dbReference type="PANTHER" id="PTHR36573">
    <property type="entry name" value="INTERMEMBRANE PHOSPHOLIPID TRANSPORT SYSTEM BINDING PROTEIN MLAC"/>
    <property type="match status" value="1"/>
</dbReference>